<accession>A0AAP6JIG4</accession>
<dbReference type="PANTHER" id="PTHR38683">
    <property type="entry name" value="CHORISMATE PYRUVATE-LYASE"/>
    <property type="match status" value="1"/>
</dbReference>
<keyword evidence="5" id="KW-1185">Reference proteome</keyword>
<dbReference type="AlphaFoldDB" id="A0AAP6JIG4"/>
<name>A0AAP6JIG4_9GAMM</name>
<evidence type="ECO:0000256" key="1">
    <source>
        <dbReference type="ARBA" id="ARBA00022490"/>
    </source>
</evidence>
<dbReference type="RefSeq" id="WP_346051465.1">
    <property type="nucleotide sequence ID" value="NZ_JAYGII010000014.1"/>
</dbReference>
<evidence type="ECO:0000313" key="4">
    <source>
        <dbReference type="EMBL" id="MEA5445734.1"/>
    </source>
</evidence>
<keyword evidence="1" id="KW-0963">Cytoplasm</keyword>
<dbReference type="PANTHER" id="PTHR38683:SF1">
    <property type="entry name" value="CHORISMATE PYRUVATE-LYASE"/>
    <property type="match status" value="1"/>
</dbReference>
<protein>
    <submittedName>
        <fullName evidence="4">Chorismate lyase</fullName>
        <ecNumber evidence="4">4.1.3.40</ecNumber>
    </submittedName>
</protein>
<dbReference type="GO" id="GO:0006744">
    <property type="term" value="P:ubiquinone biosynthetic process"/>
    <property type="evidence" value="ECO:0007669"/>
    <property type="project" value="UniProtKB-KW"/>
</dbReference>
<dbReference type="Gene3D" id="3.40.1410.10">
    <property type="entry name" value="Chorismate lyase-like"/>
    <property type="match status" value="1"/>
</dbReference>
<gene>
    <name evidence="4" type="ORF">VCB98_07875</name>
</gene>
<dbReference type="EMBL" id="JAYGII010000014">
    <property type="protein sequence ID" value="MEA5445734.1"/>
    <property type="molecule type" value="Genomic_DNA"/>
</dbReference>
<organism evidence="4 5">
    <name type="scientific">Natronospira elongata</name>
    <dbReference type="NCBI Taxonomy" id="3110268"/>
    <lineage>
        <taxon>Bacteria</taxon>
        <taxon>Pseudomonadati</taxon>
        <taxon>Pseudomonadota</taxon>
        <taxon>Gammaproteobacteria</taxon>
        <taxon>Natronospirales</taxon>
        <taxon>Natronospiraceae</taxon>
        <taxon>Natronospira</taxon>
    </lineage>
</organism>
<sequence length="177" mass="19497">MTAAMSQSSPQPEIQTHAKWCPPDSVAAALRPAIWPWLTETGSLTNRLQSEFGQAVEVERLSEANDGDGALRREVRLHVGGRPLVYAVSHIPAAMLDSLDWMTSLGDQPLGTRLFSQGQTRREDLRVARLEADDPLAERARQGLENGAPVLWARRSRLLVGNQAMVVVECFLQGESE</sequence>
<evidence type="ECO:0000256" key="3">
    <source>
        <dbReference type="ARBA" id="ARBA00023239"/>
    </source>
</evidence>
<keyword evidence="3 4" id="KW-0456">Lyase</keyword>
<reference evidence="4 5" key="1">
    <citation type="submission" date="2023-12" db="EMBL/GenBank/DDBJ databases">
        <title>Whole-genome sequencing of halo(alkali)philic microorganisms from hypersaline lakes.</title>
        <authorList>
            <person name="Sorokin D.Y."/>
            <person name="Merkel A.Y."/>
            <person name="Messina E."/>
            <person name="Yakimov M."/>
        </authorList>
    </citation>
    <scope>NUCLEOTIDE SEQUENCE [LARGE SCALE GENOMIC DNA]</scope>
    <source>
        <strain evidence="4 5">AB-CW1</strain>
    </source>
</reference>
<dbReference type="Proteomes" id="UP001302316">
    <property type="component" value="Unassembled WGS sequence"/>
</dbReference>
<comment type="caution">
    <text evidence="4">The sequence shown here is derived from an EMBL/GenBank/DDBJ whole genome shotgun (WGS) entry which is preliminary data.</text>
</comment>
<dbReference type="InterPro" id="IPR007440">
    <property type="entry name" value="Chorismate--pyruvate_lyase"/>
</dbReference>
<proteinExistence type="predicted"/>
<dbReference type="EC" id="4.1.3.40" evidence="4"/>
<evidence type="ECO:0000256" key="2">
    <source>
        <dbReference type="ARBA" id="ARBA00022688"/>
    </source>
</evidence>
<keyword evidence="2" id="KW-0831">Ubiquinone biosynthesis</keyword>
<dbReference type="InterPro" id="IPR028978">
    <property type="entry name" value="Chorismate_lyase_/UTRA_dom_sf"/>
</dbReference>
<dbReference type="SUPFAM" id="SSF64288">
    <property type="entry name" value="Chorismate lyase-like"/>
    <property type="match status" value="1"/>
</dbReference>
<dbReference type="GO" id="GO:0008813">
    <property type="term" value="F:chorismate lyase activity"/>
    <property type="evidence" value="ECO:0007669"/>
    <property type="project" value="UniProtKB-EC"/>
</dbReference>
<dbReference type="GO" id="GO:0005829">
    <property type="term" value="C:cytosol"/>
    <property type="evidence" value="ECO:0007669"/>
    <property type="project" value="TreeGrafter"/>
</dbReference>
<dbReference type="Pfam" id="PF04345">
    <property type="entry name" value="Chor_lyase"/>
    <property type="match status" value="1"/>
</dbReference>
<evidence type="ECO:0000313" key="5">
    <source>
        <dbReference type="Proteomes" id="UP001302316"/>
    </source>
</evidence>